<accession>A0ABR2C303</accession>
<sequence>MADKPSRGLILYGDGLARFIQPSHAHLHSLASIAKCGFLSLPNSPPSESEDDRIVREFAVLVDSFEALNKVRCPIILGYWELNFHDKFVFFSSERAIASESKSQNSSLIPSISERFMGMKAAVLSNNSSLKSFGENLGFHVLNVNGLFVNSNTPAASSVDNLASELLSLIGFQQGKIMESNQFDLVILHVGSGENFNAESGNASASGVEFMNALLGAIMSIAKPGSEISSRLLLSLVMSYGFVSTADDPGLSIVSTKDEKNPHLSVLFPKQSYTMRGESPRNDVRHHSPMLLAQYQYAVTRKDMVETFSFEDFKQCSGDLTIPADRMLHEVAFKLWKAPKYGA</sequence>
<dbReference type="PANTHER" id="PTHR35506">
    <property type="entry name" value="OS02G0135600 PROTEIN"/>
    <property type="match status" value="1"/>
</dbReference>
<keyword evidence="2" id="KW-1185">Reference proteome</keyword>
<evidence type="ECO:0000313" key="2">
    <source>
        <dbReference type="Proteomes" id="UP001472677"/>
    </source>
</evidence>
<dbReference type="Proteomes" id="UP001472677">
    <property type="component" value="Unassembled WGS sequence"/>
</dbReference>
<name>A0ABR2C303_9ROSI</name>
<organism evidence="1 2">
    <name type="scientific">Hibiscus sabdariffa</name>
    <name type="common">roselle</name>
    <dbReference type="NCBI Taxonomy" id="183260"/>
    <lineage>
        <taxon>Eukaryota</taxon>
        <taxon>Viridiplantae</taxon>
        <taxon>Streptophyta</taxon>
        <taxon>Embryophyta</taxon>
        <taxon>Tracheophyta</taxon>
        <taxon>Spermatophyta</taxon>
        <taxon>Magnoliopsida</taxon>
        <taxon>eudicotyledons</taxon>
        <taxon>Gunneridae</taxon>
        <taxon>Pentapetalae</taxon>
        <taxon>rosids</taxon>
        <taxon>malvids</taxon>
        <taxon>Malvales</taxon>
        <taxon>Malvaceae</taxon>
        <taxon>Malvoideae</taxon>
        <taxon>Hibiscus</taxon>
    </lineage>
</organism>
<evidence type="ECO:0000313" key="1">
    <source>
        <dbReference type="EMBL" id="KAK8513653.1"/>
    </source>
</evidence>
<dbReference type="EMBL" id="JBBPBM010000069">
    <property type="protein sequence ID" value="KAK8513653.1"/>
    <property type="molecule type" value="Genomic_DNA"/>
</dbReference>
<dbReference type="PANTHER" id="PTHR35506:SF1">
    <property type="entry name" value="OS02G0135600 PROTEIN"/>
    <property type="match status" value="1"/>
</dbReference>
<gene>
    <name evidence="1" type="ORF">V6N12_052828</name>
</gene>
<proteinExistence type="predicted"/>
<comment type="caution">
    <text evidence="1">The sequence shown here is derived from an EMBL/GenBank/DDBJ whole genome shotgun (WGS) entry which is preliminary data.</text>
</comment>
<protein>
    <submittedName>
        <fullName evidence="1">Uncharacterized protein</fullName>
    </submittedName>
</protein>
<reference evidence="1 2" key="1">
    <citation type="journal article" date="2024" name="G3 (Bethesda)">
        <title>Genome assembly of Hibiscus sabdariffa L. provides insights into metabolisms of medicinal natural products.</title>
        <authorList>
            <person name="Kim T."/>
        </authorList>
    </citation>
    <scope>NUCLEOTIDE SEQUENCE [LARGE SCALE GENOMIC DNA]</scope>
    <source>
        <strain evidence="1">TK-2024</strain>
        <tissue evidence="1">Old leaves</tissue>
    </source>
</reference>